<dbReference type="InterPro" id="IPR039591">
    <property type="entry name" value="AP5M1"/>
</dbReference>
<sequence>MVEPRHLKAFAKLCNKSDYGNAVGVEDSMSTILLDLPSITGAFMVAHAIGDIITGDVVEPEVVVNSLTGSIGISSISSRAKPVAAPVASSTPSGIAATGTVTSDAHKTDSRPLDKDALRIFISSSMPFDLPPADLKQPAWKPYQYKGRQRILFSVHETIHAALYDRDEIPDSDCPDVSFPLIGLNADHIEVLSFLPCAQVPEQGVDKQAVMFSPPLGNFVLMRYQAVCGLDHPYKNFTSCLWSLKTKVISYSNCD</sequence>
<keyword evidence="7" id="KW-1185">Reference proteome</keyword>
<dbReference type="PANTHER" id="PTHR16082:SF2">
    <property type="entry name" value="AP-5 COMPLEX SUBUNIT MU-1"/>
    <property type="match status" value="1"/>
</dbReference>
<evidence type="ECO:0000313" key="6">
    <source>
        <dbReference type="EMBL" id="RXH80874.1"/>
    </source>
</evidence>
<dbReference type="GO" id="GO:0005829">
    <property type="term" value="C:cytosol"/>
    <property type="evidence" value="ECO:0007669"/>
    <property type="project" value="TreeGrafter"/>
</dbReference>
<evidence type="ECO:0000256" key="2">
    <source>
        <dbReference type="ARBA" id="ARBA00022448"/>
    </source>
</evidence>
<keyword evidence="2" id="KW-0813">Transport</keyword>
<comment type="similarity">
    <text evidence="1">Belongs to the adaptor complexes medium subunit family.</text>
</comment>
<comment type="caution">
    <text evidence="6">The sequence shown here is derived from an EMBL/GenBank/DDBJ whole genome shotgun (WGS) entry which is preliminary data.</text>
</comment>
<dbReference type="PANTHER" id="PTHR16082">
    <property type="entry name" value="AP-5 COMPLEX SUBUNIT MU-1"/>
    <property type="match status" value="1"/>
</dbReference>
<dbReference type="STRING" id="3750.A0A498IFC4"/>
<organism evidence="6 7">
    <name type="scientific">Malus domestica</name>
    <name type="common">Apple</name>
    <name type="synonym">Pyrus malus</name>
    <dbReference type="NCBI Taxonomy" id="3750"/>
    <lineage>
        <taxon>Eukaryota</taxon>
        <taxon>Viridiplantae</taxon>
        <taxon>Streptophyta</taxon>
        <taxon>Embryophyta</taxon>
        <taxon>Tracheophyta</taxon>
        <taxon>Spermatophyta</taxon>
        <taxon>Magnoliopsida</taxon>
        <taxon>eudicotyledons</taxon>
        <taxon>Gunneridae</taxon>
        <taxon>Pentapetalae</taxon>
        <taxon>rosids</taxon>
        <taxon>fabids</taxon>
        <taxon>Rosales</taxon>
        <taxon>Rosaceae</taxon>
        <taxon>Amygdaloideae</taxon>
        <taxon>Maleae</taxon>
        <taxon>Malus</taxon>
    </lineage>
</organism>
<dbReference type="GO" id="GO:0015031">
    <property type="term" value="P:protein transport"/>
    <property type="evidence" value="ECO:0007669"/>
    <property type="project" value="UniProtKB-KW"/>
</dbReference>
<evidence type="ECO:0000313" key="7">
    <source>
        <dbReference type="Proteomes" id="UP000290289"/>
    </source>
</evidence>
<dbReference type="Proteomes" id="UP000290289">
    <property type="component" value="Chromosome 12"/>
</dbReference>
<dbReference type="InterPro" id="IPR036168">
    <property type="entry name" value="AP2_Mu_C_sf"/>
</dbReference>
<keyword evidence="4" id="KW-0472">Membrane</keyword>
<keyword evidence="3" id="KW-0653">Protein transport</keyword>
<dbReference type="GO" id="GO:0016197">
    <property type="term" value="P:endosomal transport"/>
    <property type="evidence" value="ECO:0007669"/>
    <property type="project" value="TreeGrafter"/>
</dbReference>
<name>A0A498IFC4_MALDO</name>
<evidence type="ECO:0000256" key="3">
    <source>
        <dbReference type="ARBA" id="ARBA00022927"/>
    </source>
</evidence>
<dbReference type="SUPFAM" id="SSF49447">
    <property type="entry name" value="Second domain of Mu2 adaptin subunit (ap50) of ap2 adaptor"/>
    <property type="match status" value="1"/>
</dbReference>
<evidence type="ECO:0000256" key="5">
    <source>
        <dbReference type="ARBA" id="ARBA00029433"/>
    </source>
</evidence>
<dbReference type="GO" id="GO:0005770">
    <property type="term" value="C:late endosome"/>
    <property type="evidence" value="ECO:0007669"/>
    <property type="project" value="TreeGrafter"/>
</dbReference>
<reference evidence="6 7" key="1">
    <citation type="submission" date="2018-10" db="EMBL/GenBank/DDBJ databases">
        <title>A high-quality apple genome assembly.</title>
        <authorList>
            <person name="Hu J."/>
        </authorList>
    </citation>
    <scope>NUCLEOTIDE SEQUENCE [LARGE SCALE GENOMIC DNA]</scope>
    <source>
        <strain evidence="7">cv. HFTH1</strain>
        <tissue evidence="6">Young leaf</tissue>
    </source>
</reference>
<dbReference type="GO" id="GO:0005764">
    <property type="term" value="C:lysosome"/>
    <property type="evidence" value="ECO:0007669"/>
    <property type="project" value="TreeGrafter"/>
</dbReference>
<accession>A0A498IFC4</accession>
<dbReference type="EMBL" id="RDQH01000338">
    <property type="protein sequence ID" value="RXH80874.1"/>
    <property type="molecule type" value="Genomic_DNA"/>
</dbReference>
<dbReference type="GO" id="GO:0030119">
    <property type="term" value="C:AP-type membrane coat adaptor complex"/>
    <property type="evidence" value="ECO:0007669"/>
    <property type="project" value="TreeGrafter"/>
</dbReference>
<dbReference type="AlphaFoldDB" id="A0A498IFC4"/>
<gene>
    <name evidence="6" type="ORF">DVH24_004788</name>
</gene>
<comment type="subcellular location">
    <subcellularLocation>
        <location evidence="5">Endomembrane system</location>
        <topology evidence="5">Peripheral membrane protein</topology>
        <orientation evidence="5">Cytoplasmic side</orientation>
    </subcellularLocation>
</comment>
<evidence type="ECO:0000256" key="1">
    <source>
        <dbReference type="ARBA" id="ARBA00005324"/>
    </source>
</evidence>
<proteinExistence type="inferred from homology"/>
<protein>
    <submittedName>
        <fullName evidence="6">Uncharacterized protein</fullName>
    </submittedName>
</protein>
<evidence type="ECO:0000256" key="4">
    <source>
        <dbReference type="ARBA" id="ARBA00023136"/>
    </source>
</evidence>